<evidence type="ECO:0000313" key="1">
    <source>
        <dbReference type="EMBL" id="SHI39045.1"/>
    </source>
</evidence>
<gene>
    <name evidence="1" type="ORF">SAMN05444373_1001137</name>
</gene>
<reference evidence="1 2" key="1">
    <citation type="submission" date="2016-11" db="EMBL/GenBank/DDBJ databases">
        <authorList>
            <person name="Varghese N."/>
            <person name="Submissions S."/>
        </authorList>
    </citation>
    <scope>NUCLEOTIDE SEQUENCE [LARGE SCALE GENOMIC DNA]</scope>
    <source>
        <strain evidence="1 2">DSM 19027</strain>
    </source>
</reference>
<organism evidence="1 2">
    <name type="scientific">Thermoclostridium caenicola</name>
    <dbReference type="NCBI Taxonomy" id="659425"/>
    <lineage>
        <taxon>Bacteria</taxon>
        <taxon>Bacillati</taxon>
        <taxon>Bacillota</taxon>
        <taxon>Clostridia</taxon>
        <taxon>Eubacteriales</taxon>
        <taxon>Oscillospiraceae</taxon>
        <taxon>Thermoclostridium</taxon>
    </lineage>
</organism>
<dbReference type="Proteomes" id="UP000324781">
    <property type="component" value="Unassembled WGS sequence"/>
</dbReference>
<accession>A0A1M6ARG8</accession>
<keyword evidence="2" id="KW-1185">Reference proteome</keyword>
<proteinExistence type="predicted"/>
<dbReference type="EMBL" id="FQZP01000001">
    <property type="protein sequence ID" value="SHI39045.1"/>
    <property type="molecule type" value="Genomic_DNA"/>
</dbReference>
<sequence>MFNLEVPIGLFNRYTETGIKGLAFVREIEIFAME</sequence>
<dbReference type="AlphaFoldDB" id="A0A1M6ARG8"/>
<protein>
    <submittedName>
        <fullName evidence="1">Uncharacterized protein</fullName>
    </submittedName>
</protein>
<evidence type="ECO:0000313" key="2">
    <source>
        <dbReference type="Proteomes" id="UP000324781"/>
    </source>
</evidence>
<name>A0A1M6ARG8_9FIRM</name>